<evidence type="ECO:0000256" key="1">
    <source>
        <dbReference type="SAM" id="Phobius"/>
    </source>
</evidence>
<dbReference type="Proteomes" id="UP000182400">
    <property type="component" value="Unassembled WGS sequence"/>
</dbReference>
<gene>
    <name evidence="2" type="ORF">SAMN05216601_1054</name>
</gene>
<proteinExistence type="predicted"/>
<evidence type="ECO:0000313" key="2">
    <source>
        <dbReference type="EMBL" id="SFP05620.1"/>
    </source>
</evidence>
<keyword evidence="1" id="KW-1133">Transmembrane helix</keyword>
<dbReference type="AlphaFoldDB" id="A0A1I5M7W5"/>
<reference evidence="2 3" key="1">
    <citation type="submission" date="2016-10" db="EMBL/GenBank/DDBJ databases">
        <authorList>
            <person name="de Groot N.N."/>
        </authorList>
    </citation>
    <scope>NUCLEOTIDE SEQUENCE [LARGE SCALE GENOMIC DNA]</scope>
    <source>
        <strain evidence="2 3">CCUG 59231</strain>
    </source>
</reference>
<feature type="transmembrane region" description="Helical" evidence="1">
    <location>
        <begin position="12"/>
        <end position="32"/>
    </location>
</feature>
<feature type="transmembrane region" description="Helical" evidence="1">
    <location>
        <begin position="52"/>
        <end position="75"/>
    </location>
</feature>
<dbReference type="STRING" id="658457.SAMN05216601_1054"/>
<organism evidence="2 3">
    <name type="scientific">Ectopseudomonas composti</name>
    <dbReference type="NCBI Taxonomy" id="658457"/>
    <lineage>
        <taxon>Bacteria</taxon>
        <taxon>Pseudomonadati</taxon>
        <taxon>Pseudomonadota</taxon>
        <taxon>Gammaproteobacteria</taxon>
        <taxon>Pseudomonadales</taxon>
        <taxon>Pseudomonadaceae</taxon>
        <taxon>Ectopseudomonas</taxon>
    </lineage>
</organism>
<accession>A0A1I5M7W5</accession>
<keyword evidence="1" id="KW-0472">Membrane</keyword>
<keyword evidence="1" id="KW-0812">Transmembrane</keyword>
<protein>
    <submittedName>
        <fullName evidence="2">Uncharacterized protein</fullName>
    </submittedName>
</protein>
<sequence>MLGGLLYARISVLRALILFGALQAVGIAALQAPAQLLLSGFVGASSGVLAKALGYEGLFVGAGVLGMLVLGGVLMHARRTQG</sequence>
<dbReference type="EMBL" id="FOWP01000005">
    <property type="protein sequence ID" value="SFP05620.1"/>
    <property type="molecule type" value="Genomic_DNA"/>
</dbReference>
<evidence type="ECO:0000313" key="3">
    <source>
        <dbReference type="Proteomes" id="UP000182400"/>
    </source>
</evidence>
<name>A0A1I5M7W5_9GAMM</name>